<dbReference type="AlphaFoldDB" id="U9U702"/>
<dbReference type="EMBL" id="KI281986">
    <property type="protein sequence ID" value="ESA15462.1"/>
    <property type="molecule type" value="Genomic_DNA"/>
</dbReference>
<dbReference type="VEuPathDB" id="FungiDB:RhiirFUN_014143"/>
<sequence length="230" mass="26935">MFDRDNSWLLNYMKIEDFEELVEICYSHGAVEVPIELKNMLKTLMNEKTNPLIKINSESHKSASIYYSLIDRLAIQYFHALRAGSSSESSSFTLHTVNANLHGKQPDIYFHDNILKVRNVEIVKDDMIKDTNKYDLDTNKSLQENIYEIYYTYDSLPTSKKEKIFEMDFMSFVISDNHIDTYVTRLVDYQLYISTKVYDMTYPTEFAVNTLVSCMYSILKMVVVMNESNC</sequence>
<reference evidence="1" key="1">
    <citation type="submission" date="2013-07" db="EMBL/GenBank/DDBJ databases">
        <title>The genome of an arbuscular mycorrhizal fungus provides insights into the evolution of the oldest plant symbiosis.</title>
        <authorList>
            <consortium name="DOE Joint Genome Institute"/>
            <person name="Tisserant E."/>
            <person name="Malbreil M."/>
            <person name="Kuo A."/>
            <person name="Kohler A."/>
            <person name="Symeonidi A."/>
            <person name="Balestrini R."/>
            <person name="Charron P."/>
            <person name="Duensing N."/>
            <person name="Frei-dit-Frey N."/>
            <person name="Gianinazzi-Pearson V."/>
            <person name="Gilbert B."/>
            <person name="Handa Y."/>
            <person name="Hijri M."/>
            <person name="Kaul R."/>
            <person name="Kawaguchi M."/>
            <person name="Krajinski F."/>
            <person name="Lammers P."/>
            <person name="Lapierre D."/>
            <person name="Masclaux F.G."/>
            <person name="Murat C."/>
            <person name="Morin E."/>
            <person name="Ndikumana S."/>
            <person name="Pagni M."/>
            <person name="Petitpierre D."/>
            <person name="Requena N."/>
            <person name="Rosikiewicz P."/>
            <person name="Riley R."/>
            <person name="Saito K."/>
            <person name="San Clemente H."/>
            <person name="Shapiro H."/>
            <person name="van Tuinen D."/>
            <person name="Becard G."/>
            <person name="Bonfante P."/>
            <person name="Paszkowski U."/>
            <person name="Shachar-Hill Y."/>
            <person name="Young J.P."/>
            <person name="Sanders I.R."/>
            <person name="Henrissat B."/>
            <person name="Rensing S.A."/>
            <person name="Grigoriev I.V."/>
            <person name="Corradi N."/>
            <person name="Roux C."/>
            <person name="Martin F."/>
        </authorList>
    </citation>
    <scope>NUCLEOTIDE SEQUENCE</scope>
    <source>
        <strain evidence="1">DAOM 197198</strain>
    </source>
</reference>
<dbReference type="HOGENOM" id="CLU_1205302_0_0_1"/>
<protein>
    <submittedName>
        <fullName evidence="1">Uncharacterized protein</fullName>
    </submittedName>
</protein>
<proteinExistence type="predicted"/>
<accession>U9U702</accession>
<name>U9U702_RHIID</name>
<gene>
    <name evidence="1" type="ORF">GLOINDRAFT_94933</name>
</gene>
<organism evidence="1">
    <name type="scientific">Rhizophagus irregularis (strain DAOM 181602 / DAOM 197198 / MUCL 43194)</name>
    <name type="common">Arbuscular mycorrhizal fungus</name>
    <name type="synonym">Glomus intraradices</name>
    <dbReference type="NCBI Taxonomy" id="747089"/>
    <lineage>
        <taxon>Eukaryota</taxon>
        <taxon>Fungi</taxon>
        <taxon>Fungi incertae sedis</taxon>
        <taxon>Mucoromycota</taxon>
        <taxon>Glomeromycotina</taxon>
        <taxon>Glomeromycetes</taxon>
        <taxon>Glomerales</taxon>
        <taxon>Glomeraceae</taxon>
        <taxon>Rhizophagus</taxon>
    </lineage>
</organism>
<evidence type="ECO:0000313" key="1">
    <source>
        <dbReference type="EMBL" id="ESA15462.1"/>
    </source>
</evidence>